<proteinExistence type="predicted"/>
<dbReference type="InterPro" id="IPR051550">
    <property type="entry name" value="SCF-Subunits/Alg-Epimerases"/>
</dbReference>
<dbReference type="GO" id="GO:0005524">
    <property type="term" value="F:ATP binding"/>
    <property type="evidence" value="ECO:0007669"/>
    <property type="project" value="UniProtKB-KW"/>
</dbReference>
<dbReference type="PANTHER" id="PTHR22990:SF15">
    <property type="entry name" value="F-BOX ONLY PROTEIN 10"/>
    <property type="match status" value="1"/>
</dbReference>
<keyword evidence="6" id="KW-1185">Reference proteome</keyword>
<dbReference type="PANTHER" id="PTHR22990">
    <property type="entry name" value="F-BOX ONLY PROTEIN"/>
    <property type="match status" value="1"/>
</dbReference>
<dbReference type="Gene3D" id="1.10.8.60">
    <property type="match status" value="1"/>
</dbReference>
<protein>
    <submittedName>
        <fullName evidence="5">Right-handed parallel beta-helix repeat-containing protein</fullName>
    </submittedName>
</protein>
<keyword evidence="3" id="KW-0067">ATP-binding</keyword>
<comment type="caution">
    <text evidence="5">The sequence shown here is derived from an EMBL/GenBank/DDBJ whole genome shotgun (WGS) entry which is preliminary data.</text>
</comment>
<gene>
    <name evidence="5" type="ORF">H1164_00250</name>
</gene>
<dbReference type="InterPro" id="IPR039448">
    <property type="entry name" value="Beta_helix"/>
</dbReference>
<name>A0A7W1X789_9BACL</name>
<feature type="domain" description="Right handed beta helix" evidence="4">
    <location>
        <begin position="255"/>
        <end position="379"/>
    </location>
</feature>
<dbReference type="PRINTS" id="PR00819">
    <property type="entry name" value="CBXCFQXSUPER"/>
</dbReference>
<accession>A0A7W1X789</accession>
<keyword evidence="1" id="KW-0677">Repeat</keyword>
<dbReference type="AlphaFoldDB" id="A0A7W1X789"/>
<evidence type="ECO:0000256" key="1">
    <source>
        <dbReference type="ARBA" id="ARBA00022737"/>
    </source>
</evidence>
<evidence type="ECO:0000256" key="3">
    <source>
        <dbReference type="ARBA" id="ARBA00022840"/>
    </source>
</evidence>
<evidence type="ECO:0000313" key="5">
    <source>
        <dbReference type="EMBL" id="MBA4541343.1"/>
    </source>
</evidence>
<dbReference type="SUPFAM" id="SSF52540">
    <property type="entry name" value="P-loop containing nucleoside triphosphate hydrolases"/>
    <property type="match status" value="1"/>
</dbReference>
<dbReference type="RefSeq" id="WP_152568448.1">
    <property type="nucleotide sequence ID" value="NZ_JACEIP010000001.1"/>
</dbReference>
<evidence type="ECO:0000259" key="4">
    <source>
        <dbReference type="Pfam" id="PF13229"/>
    </source>
</evidence>
<dbReference type="InterPro" id="IPR012334">
    <property type="entry name" value="Pectin_lyas_fold"/>
</dbReference>
<dbReference type="OrthoDB" id="467713at2"/>
<dbReference type="GO" id="GO:0006511">
    <property type="term" value="P:ubiquitin-dependent protein catabolic process"/>
    <property type="evidence" value="ECO:0007669"/>
    <property type="project" value="TreeGrafter"/>
</dbReference>
<evidence type="ECO:0000313" key="6">
    <source>
        <dbReference type="Proteomes" id="UP000530514"/>
    </source>
</evidence>
<evidence type="ECO:0000256" key="2">
    <source>
        <dbReference type="ARBA" id="ARBA00022741"/>
    </source>
</evidence>
<dbReference type="Gene3D" id="3.40.50.300">
    <property type="entry name" value="P-loop containing nucleotide triphosphate hydrolases"/>
    <property type="match status" value="1"/>
</dbReference>
<feature type="domain" description="Right handed beta helix" evidence="4">
    <location>
        <begin position="124"/>
        <end position="247"/>
    </location>
</feature>
<dbReference type="Proteomes" id="UP000530514">
    <property type="component" value="Unassembled WGS sequence"/>
</dbReference>
<organism evidence="5 6">
    <name type="scientific">Thermoactinomyces daqus</name>
    <dbReference type="NCBI Taxonomy" id="1329516"/>
    <lineage>
        <taxon>Bacteria</taxon>
        <taxon>Bacillati</taxon>
        <taxon>Bacillota</taxon>
        <taxon>Bacilli</taxon>
        <taxon>Bacillales</taxon>
        <taxon>Thermoactinomycetaceae</taxon>
        <taxon>Thermoactinomyces</taxon>
    </lineage>
</organism>
<dbReference type="InterPro" id="IPR027417">
    <property type="entry name" value="P-loop_NTPase"/>
</dbReference>
<dbReference type="EMBL" id="JACEIP010000001">
    <property type="protein sequence ID" value="MBA4541343.1"/>
    <property type="molecule type" value="Genomic_DNA"/>
</dbReference>
<dbReference type="InterPro" id="IPR011050">
    <property type="entry name" value="Pectin_lyase_fold/virulence"/>
</dbReference>
<dbReference type="SUPFAM" id="SSF51126">
    <property type="entry name" value="Pectin lyase-like"/>
    <property type="match status" value="2"/>
</dbReference>
<sequence length="769" mass="87044">MSTIRVSRRWFSRYRTIQSALDQAPSGSVIEVEPGVYHEDLWIDRMIEIIGTGAKEEVVIVGKKYATIEMSAGYAVLKNLTLSQARTNDSPVVAVHRGALVLDGCDVRAEKGPGISIAVDEAEPILRRCRISSQKNAAILSRSRGKVLFEECSLHSESEMTTILVSSGDPVFRQCTITGTKGYGVFVEENGKGLFEECNLFGFDHSPAIGIDGGSPAFIRTLIHDGKTSGMVMSGGKAKFEECKIFSVGEIEPAIRVLAQAEPRFFACTIKNCPQGAFFFTNGAGGMIDQCDLYGFSRQPAIWILNEAAPHILQTRIHDGNKEAVFCEKGGRGIMENCELFGFNGDLVSIRSEANLDLLRCRIYRGQRHGVSLSLKATGTIRDTEIYDFMNAAAVHVSKAADPEFIQCSIHDSLNGVEVVENGRGSFDRCHFDKIRESNWNVVESRPVILDIEHGTSADPDRRPNPLSLLWQNWSAGMIGQTEMKRKLLDLIRYYDYLSDRKRLGIEKLEPAPPHAVFCGPPGIGKRKWAEFYGLAMNHLHFLSKGHLVSVDAAELLESPPEEAEERRREVTARTEGGVLYLRNPQSWAADAVSAGKWQSWVDWLIRLVNEEDADRIVILSGPEHPLKEWLNHVPELARKFQHWFEFRDYTPEELVQLFERMAEEENYRIDESARRRLWQEMNRICRENAEAGRAERVRHFFQMVKYRHGQRCAKIAKEERTRELLTLLLPEDLAVKKEEEVLPHDPEWIETLMKEEKQSHRSREGKTN</sequence>
<dbReference type="Pfam" id="PF13229">
    <property type="entry name" value="Beta_helix"/>
    <property type="match status" value="2"/>
</dbReference>
<dbReference type="InterPro" id="IPR000641">
    <property type="entry name" value="CbxX/CfxQ"/>
</dbReference>
<dbReference type="Gene3D" id="2.160.20.10">
    <property type="entry name" value="Single-stranded right-handed beta-helix, Pectin lyase-like"/>
    <property type="match status" value="2"/>
</dbReference>
<reference evidence="5 6" key="1">
    <citation type="submission" date="2020-07" db="EMBL/GenBank/DDBJ databases">
        <authorList>
            <person name="Feng H."/>
        </authorList>
    </citation>
    <scope>NUCLEOTIDE SEQUENCE [LARGE SCALE GENOMIC DNA]</scope>
    <source>
        <strain evidence="6">s-11</strain>
    </source>
</reference>
<keyword evidence="2" id="KW-0547">Nucleotide-binding</keyword>